<keyword evidence="1" id="KW-0812">Transmembrane</keyword>
<feature type="transmembrane region" description="Helical" evidence="1">
    <location>
        <begin position="75"/>
        <end position="94"/>
    </location>
</feature>
<feature type="transmembrane region" description="Helical" evidence="1">
    <location>
        <begin position="106"/>
        <end position="127"/>
    </location>
</feature>
<accession>A0A9W6M1F9</accession>
<proteinExistence type="predicted"/>
<evidence type="ECO:0008006" key="4">
    <source>
        <dbReference type="Google" id="ProtNLM"/>
    </source>
</evidence>
<dbReference type="EMBL" id="BSEN01000015">
    <property type="protein sequence ID" value="GLJ77684.1"/>
    <property type="molecule type" value="Genomic_DNA"/>
</dbReference>
<protein>
    <recommendedName>
        <fullName evidence="4">GAP family protein</fullName>
    </recommendedName>
</protein>
<sequence length="221" mass="23176">MWAALGHILPLAVAVALSSVPIMATILILLSPNKGRSSLTFLIGWVLGLTVTVVVFILLAYVIPSSKSRGPEYAIGIIMIVIGLALIAFAIVLWRRGSGSPSSGIPKWLSAVGSLGPWSAFGLALVLNVRPKAILLSAAAGLSVRGDELTGAEAAIIVCVYVVISASTVVVPIIASLVQPDKTERRLVRTREWIAANNRTVSVLILMLIGVVIVANGLTRL</sequence>
<evidence type="ECO:0000313" key="3">
    <source>
        <dbReference type="Proteomes" id="UP001142372"/>
    </source>
</evidence>
<dbReference type="Proteomes" id="UP001142372">
    <property type="component" value="Unassembled WGS sequence"/>
</dbReference>
<comment type="caution">
    <text evidence="2">The sequence shown here is derived from an EMBL/GenBank/DDBJ whole genome shotgun (WGS) entry which is preliminary data.</text>
</comment>
<reference evidence="2" key="2">
    <citation type="submission" date="2023-01" db="EMBL/GenBank/DDBJ databases">
        <authorList>
            <person name="Sun Q."/>
            <person name="Evtushenko L."/>
        </authorList>
    </citation>
    <scope>NUCLEOTIDE SEQUENCE</scope>
    <source>
        <strain evidence="2">VKM Ac-1401</strain>
    </source>
</reference>
<evidence type="ECO:0000256" key="1">
    <source>
        <dbReference type="SAM" id="Phobius"/>
    </source>
</evidence>
<keyword evidence="3" id="KW-1185">Reference proteome</keyword>
<reference evidence="2" key="1">
    <citation type="journal article" date="2014" name="Int. J. Syst. Evol. Microbiol.">
        <title>Complete genome sequence of Corynebacterium casei LMG S-19264T (=DSM 44701T), isolated from a smear-ripened cheese.</title>
        <authorList>
            <consortium name="US DOE Joint Genome Institute (JGI-PGF)"/>
            <person name="Walter F."/>
            <person name="Albersmeier A."/>
            <person name="Kalinowski J."/>
            <person name="Ruckert C."/>
        </authorList>
    </citation>
    <scope>NUCLEOTIDE SEQUENCE</scope>
    <source>
        <strain evidence="2">VKM Ac-1401</strain>
    </source>
</reference>
<feature type="transmembrane region" description="Helical" evidence="1">
    <location>
        <begin position="6"/>
        <end position="30"/>
    </location>
</feature>
<dbReference type="AlphaFoldDB" id="A0A9W6M1F9"/>
<name>A0A9W6M1F9_9MICO</name>
<organism evidence="2 3">
    <name type="scientific">Leifsonia poae</name>
    <dbReference type="NCBI Taxonomy" id="110933"/>
    <lineage>
        <taxon>Bacteria</taxon>
        <taxon>Bacillati</taxon>
        <taxon>Actinomycetota</taxon>
        <taxon>Actinomycetes</taxon>
        <taxon>Micrococcales</taxon>
        <taxon>Microbacteriaceae</taxon>
        <taxon>Leifsonia</taxon>
    </lineage>
</organism>
<gene>
    <name evidence="2" type="ORF">GCM10017584_32580</name>
</gene>
<keyword evidence="1" id="KW-0472">Membrane</keyword>
<feature type="transmembrane region" description="Helical" evidence="1">
    <location>
        <begin position="42"/>
        <end position="63"/>
    </location>
</feature>
<evidence type="ECO:0000313" key="2">
    <source>
        <dbReference type="EMBL" id="GLJ77684.1"/>
    </source>
</evidence>
<dbReference type="Pfam" id="PF11139">
    <property type="entry name" value="SfLAP"/>
    <property type="match status" value="1"/>
</dbReference>
<feature type="transmembrane region" description="Helical" evidence="1">
    <location>
        <begin position="154"/>
        <end position="178"/>
    </location>
</feature>
<dbReference type="InterPro" id="IPR021315">
    <property type="entry name" value="Gap/Sap"/>
</dbReference>
<feature type="transmembrane region" description="Helical" evidence="1">
    <location>
        <begin position="199"/>
        <end position="218"/>
    </location>
</feature>
<keyword evidence="1" id="KW-1133">Transmembrane helix</keyword>